<evidence type="ECO:0000313" key="2">
    <source>
        <dbReference type="EMBL" id="HJE39247.1"/>
    </source>
</evidence>
<comment type="caution">
    <text evidence="2">The sequence shown here is derived from an EMBL/GenBank/DDBJ whole genome shotgun (WGS) entry which is preliminary data.</text>
</comment>
<feature type="chain" id="PRO_5037472539" evidence="1">
    <location>
        <begin position="21"/>
        <end position="323"/>
    </location>
</feature>
<evidence type="ECO:0000313" key="3">
    <source>
        <dbReference type="Proteomes" id="UP000711407"/>
    </source>
</evidence>
<reference evidence="2" key="2">
    <citation type="submission" date="2021-09" db="EMBL/GenBank/DDBJ databases">
        <authorList>
            <person name="Gilroy R."/>
        </authorList>
    </citation>
    <scope>NUCLEOTIDE SEQUENCE</scope>
    <source>
        <strain evidence="2">4100</strain>
    </source>
</reference>
<sequence>MKQILLLSASALMAASSALAQDYIKSAPEGGFKVADGKDYIVLYAPQNVLDAMGSKVITDNNLDETKNDNYLEYWVTDWDKKALTLYNVPEEGGINSFGGDEYINATPLYEWGTGVFMSVNQPYDLSKVTDKHHLHIGLRDFGSAPSKYQLSIGSQATIKTNGFQIQVGIDKGAADGDFVGVGSLPNGNDGKWYYLDIPVADLVDPNGDFGFEYDFSAPINDGVFAFSFKDPVCSTATQSGPEPGEEVYSYEVTKLGSALSIDHVFFYVPDSDSAIDDLAVDGSDSDMPAVYYDLSGRQVADPTIPGIYILKRGSESTKVLVK</sequence>
<keyword evidence="1" id="KW-0732">Signal</keyword>
<dbReference type="Proteomes" id="UP000711407">
    <property type="component" value="Unassembled WGS sequence"/>
</dbReference>
<feature type="signal peptide" evidence="1">
    <location>
        <begin position="1"/>
        <end position="20"/>
    </location>
</feature>
<name>A0A921EAK4_9BACT</name>
<dbReference type="EMBL" id="DYXT01000028">
    <property type="protein sequence ID" value="HJE39247.1"/>
    <property type="molecule type" value="Genomic_DNA"/>
</dbReference>
<organism evidence="2 3">
    <name type="scientific">Candidatus Amulumruptor caecigallinarius</name>
    <dbReference type="NCBI Taxonomy" id="2109911"/>
    <lineage>
        <taxon>Bacteria</taxon>
        <taxon>Pseudomonadati</taxon>
        <taxon>Bacteroidota</taxon>
        <taxon>Bacteroidia</taxon>
        <taxon>Bacteroidales</taxon>
        <taxon>Muribaculaceae</taxon>
        <taxon>Candidatus Amulumruptor</taxon>
    </lineage>
</organism>
<gene>
    <name evidence="2" type="ORF">K8V47_05770</name>
</gene>
<dbReference type="AlphaFoldDB" id="A0A921EAK4"/>
<reference evidence="2" key="1">
    <citation type="journal article" date="2021" name="PeerJ">
        <title>Extensive microbial diversity within the chicken gut microbiome revealed by metagenomics and culture.</title>
        <authorList>
            <person name="Gilroy R."/>
            <person name="Ravi A."/>
            <person name="Getino M."/>
            <person name="Pursley I."/>
            <person name="Horton D.L."/>
            <person name="Alikhan N.F."/>
            <person name="Baker D."/>
            <person name="Gharbi K."/>
            <person name="Hall N."/>
            <person name="Watson M."/>
            <person name="Adriaenssens E.M."/>
            <person name="Foster-Nyarko E."/>
            <person name="Jarju S."/>
            <person name="Secka A."/>
            <person name="Antonio M."/>
            <person name="Oren A."/>
            <person name="Chaudhuri R.R."/>
            <person name="La Ragione R."/>
            <person name="Hildebrand F."/>
            <person name="Pallen M.J."/>
        </authorList>
    </citation>
    <scope>NUCLEOTIDE SEQUENCE</scope>
    <source>
        <strain evidence="2">4100</strain>
    </source>
</reference>
<accession>A0A921EAK4</accession>
<evidence type="ECO:0000256" key="1">
    <source>
        <dbReference type="SAM" id="SignalP"/>
    </source>
</evidence>
<protein>
    <submittedName>
        <fullName evidence="2">Uncharacterized protein</fullName>
    </submittedName>
</protein>
<proteinExistence type="predicted"/>